<dbReference type="AlphaFoldDB" id="A0A0F9C0V4"/>
<accession>A0A0F9C0V4</accession>
<comment type="caution">
    <text evidence="2">The sequence shown here is derived from an EMBL/GenBank/DDBJ whole genome shotgun (WGS) entry which is preliminary data.</text>
</comment>
<name>A0A0F9C0V4_9ZZZZ</name>
<evidence type="ECO:0000256" key="1">
    <source>
        <dbReference type="SAM" id="Phobius"/>
    </source>
</evidence>
<proteinExistence type="predicted"/>
<dbReference type="EMBL" id="LAZR01046590">
    <property type="protein sequence ID" value="KKK96184.1"/>
    <property type="molecule type" value="Genomic_DNA"/>
</dbReference>
<feature type="transmembrane region" description="Helical" evidence="1">
    <location>
        <begin position="6"/>
        <end position="25"/>
    </location>
</feature>
<keyword evidence="1" id="KW-0812">Transmembrane</keyword>
<protein>
    <submittedName>
        <fullName evidence="2">Uncharacterized protein</fullName>
    </submittedName>
</protein>
<keyword evidence="1" id="KW-0472">Membrane</keyword>
<gene>
    <name evidence="2" type="ORF">LCGC14_2665350</name>
</gene>
<keyword evidence="1" id="KW-1133">Transmembrane helix</keyword>
<organism evidence="2">
    <name type="scientific">marine sediment metagenome</name>
    <dbReference type="NCBI Taxonomy" id="412755"/>
    <lineage>
        <taxon>unclassified sequences</taxon>
        <taxon>metagenomes</taxon>
        <taxon>ecological metagenomes</taxon>
    </lineage>
</organism>
<sequence length="41" mass="4699">IVLAIGIGFLIVSMGVFAWFAYRTGKVTAQDLMERAKRRRR</sequence>
<feature type="non-terminal residue" evidence="2">
    <location>
        <position position="1"/>
    </location>
</feature>
<reference evidence="2" key="1">
    <citation type="journal article" date="2015" name="Nature">
        <title>Complex archaea that bridge the gap between prokaryotes and eukaryotes.</title>
        <authorList>
            <person name="Spang A."/>
            <person name="Saw J.H."/>
            <person name="Jorgensen S.L."/>
            <person name="Zaremba-Niedzwiedzka K."/>
            <person name="Martijn J."/>
            <person name="Lind A.E."/>
            <person name="van Eijk R."/>
            <person name="Schleper C."/>
            <person name="Guy L."/>
            <person name="Ettema T.J."/>
        </authorList>
    </citation>
    <scope>NUCLEOTIDE SEQUENCE</scope>
</reference>
<evidence type="ECO:0000313" key="2">
    <source>
        <dbReference type="EMBL" id="KKK96184.1"/>
    </source>
</evidence>